<feature type="domain" description="Phage terminase large subunit C-terminal" evidence="2">
    <location>
        <begin position="199"/>
        <end position="334"/>
    </location>
</feature>
<dbReference type="Gene3D" id="3.40.50.300">
    <property type="entry name" value="P-loop containing nucleotide triphosphate hydrolases"/>
    <property type="match status" value="1"/>
</dbReference>
<name>A0A6J5N3L4_9CAUD</name>
<organism evidence="3">
    <name type="scientific">uncultured Caudovirales phage</name>
    <dbReference type="NCBI Taxonomy" id="2100421"/>
    <lineage>
        <taxon>Viruses</taxon>
        <taxon>Duplodnaviria</taxon>
        <taxon>Heunggongvirae</taxon>
        <taxon>Uroviricota</taxon>
        <taxon>Caudoviricetes</taxon>
        <taxon>Peduoviridae</taxon>
        <taxon>Maltschvirus</taxon>
        <taxon>Maltschvirus maltsch</taxon>
    </lineage>
</organism>
<protein>
    <submittedName>
        <fullName evidence="3">XtmB Phage terminase large subunit</fullName>
    </submittedName>
</protein>
<dbReference type="InterPro" id="IPR027417">
    <property type="entry name" value="P-loop_NTPase"/>
</dbReference>
<reference evidence="3" key="1">
    <citation type="submission" date="2020-04" db="EMBL/GenBank/DDBJ databases">
        <authorList>
            <person name="Chiriac C."/>
            <person name="Salcher M."/>
            <person name="Ghai R."/>
            <person name="Kavagutti S V."/>
        </authorList>
    </citation>
    <scope>NUCLEOTIDE SEQUENCE</scope>
</reference>
<dbReference type="Pfam" id="PF17288">
    <property type="entry name" value="Terminase_3C"/>
    <property type="match status" value="1"/>
</dbReference>
<dbReference type="PANTHER" id="PTHR39184:SF1">
    <property type="entry name" value="PBSX PHAGE TERMINASE LARGE SUBUNIT"/>
    <property type="match status" value="1"/>
</dbReference>
<dbReference type="Gene3D" id="3.30.420.280">
    <property type="match status" value="1"/>
</dbReference>
<proteinExistence type="predicted"/>
<dbReference type="Pfam" id="PF04466">
    <property type="entry name" value="Terminase_3"/>
    <property type="match status" value="1"/>
</dbReference>
<dbReference type="InterPro" id="IPR052380">
    <property type="entry name" value="Viral_DNA_packaging_terminase"/>
</dbReference>
<evidence type="ECO:0000313" key="3">
    <source>
        <dbReference type="EMBL" id="CAB4153674.1"/>
    </source>
</evidence>
<accession>A0A6J5N3L4</accession>
<dbReference type="EMBL" id="LR796603">
    <property type="protein sequence ID" value="CAB4153674.1"/>
    <property type="molecule type" value="Genomic_DNA"/>
</dbReference>
<dbReference type="PANTHER" id="PTHR39184">
    <property type="match status" value="1"/>
</dbReference>
<dbReference type="InterPro" id="IPR035412">
    <property type="entry name" value="Terminase_L_N"/>
</dbReference>
<gene>
    <name evidence="3" type="ORF">UFOVP639_20</name>
</gene>
<sequence>MKSAHISIIPEFVSKLEMTGYKDYFEITKDSITCHFTGSKILFRGIKTASGIQTASLKSLQGVTTWILDEAEELIDEKTFDDIQLSVRQKGKQNRIILLMNPTTKTHFVYKRFFEGMGIQEGTNTSKGNVSYMHTTYLDNMNNLDPSFISEIEWVKEKNIKKFEHVIMGGWLDTAEGVIFSNWSIGSFNFNIDFIYGMDFGFKSDPSTLIRVAVDKKNETIYLKEEMHGEHLTTNEIYNLIRGIVGRTEVIADSAEPRLIEELKRNGINIKPCVKGAGSIAEGIKLIQNYKLIVDPSSTNIIRELNNYIWSDRKADSPIDMYNHTIDAFRYAITHRLKASNTKRKVY</sequence>
<evidence type="ECO:0000259" key="2">
    <source>
        <dbReference type="Pfam" id="PF17288"/>
    </source>
</evidence>
<evidence type="ECO:0000259" key="1">
    <source>
        <dbReference type="Pfam" id="PF04466"/>
    </source>
</evidence>
<feature type="domain" description="Phage terminase large subunit N-terminal" evidence="1">
    <location>
        <begin position="6"/>
        <end position="169"/>
    </location>
</feature>
<dbReference type="InterPro" id="IPR035413">
    <property type="entry name" value="Terminase_L_C"/>
</dbReference>